<evidence type="ECO:0000313" key="1">
    <source>
        <dbReference type="EMBL" id="GGU76657.1"/>
    </source>
</evidence>
<proteinExistence type="predicted"/>
<comment type="caution">
    <text evidence="1">The sequence shown here is derived from an EMBL/GenBank/DDBJ whole genome shotgun (WGS) entry which is preliminary data.</text>
</comment>
<dbReference type="Pfam" id="PF09438">
    <property type="entry name" value="DUF2017"/>
    <property type="match status" value="1"/>
</dbReference>
<protein>
    <recommendedName>
        <fullName evidence="3">DUF2017 domain-containing protein</fullName>
    </recommendedName>
</protein>
<evidence type="ECO:0008006" key="3">
    <source>
        <dbReference type="Google" id="ProtNLM"/>
    </source>
</evidence>
<dbReference type="RefSeq" id="WP_229813352.1">
    <property type="nucleotide sequence ID" value="NZ_BMRE01000061.1"/>
</dbReference>
<sequence length="197" mass="22243">MVYSNKTVVEVTMICWDRVGDDHFLGLFEEMEIIKLRRYLQGLGRLIEDRCAEHFTVEPAAPFGAGELIAPAENERLRAILFCRTGTMSPQREREVFVRSRDAIEQVLETLPASGGQVRITSIGEAMAWLRALSDLRIAMALPAHASGDMGDRLRYTVHWLNDVEMMLHDVISKSRECVPACLTAGIDEFRQGDYRG</sequence>
<reference evidence="2" key="1">
    <citation type="journal article" date="2019" name="Int. J. Syst. Evol. Microbiol.">
        <title>The Global Catalogue of Microorganisms (GCM) 10K type strain sequencing project: providing services to taxonomists for standard genome sequencing and annotation.</title>
        <authorList>
            <consortium name="The Broad Institute Genomics Platform"/>
            <consortium name="The Broad Institute Genome Sequencing Center for Infectious Disease"/>
            <person name="Wu L."/>
            <person name="Ma J."/>
        </authorList>
    </citation>
    <scope>NUCLEOTIDE SEQUENCE [LARGE SCALE GENOMIC DNA]</scope>
    <source>
        <strain evidence="2">JCM 3296</strain>
    </source>
</reference>
<organism evidence="1 2">
    <name type="scientific">Lentzea flava</name>
    <dbReference type="NCBI Taxonomy" id="103732"/>
    <lineage>
        <taxon>Bacteria</taxon>
        <taxon>Bacillati</taxon>
        <taxon>Actinomycetota</taxon>
        <taxon>Actinomycetes</taxon>
        <taxon>Pseudonocardiales</taxon>
        <taxon>Pseudonocardiaceae</taxon>
        <taxon>Lentzea</taxon>
    </lineage>
</organism>
<dbReference type="Proteomes" id="UP000649573">
    <property type="component" value="Unassembled WGS sequence"/>
</dbReference>
<dbReference type="InterPro" id="IPR018561">
    <property type="entry name" value="AosR"/>
</dbReference>
<dbReference type="EMBL" id="BMRE01000061">
    <property type="protein sequence ID" value="GGU76657.1"/>
    <property type="molecule type" value="Genomic_DNA"/>
</dbReference>
<keyword evidence="2" id="KW-1185">Reference proteome</keyword>
<accession>A0ABQ2VC46</accession>
<gene>
    <name evidence="1" type="ORF">GCM10010178_79800</name>
</gene>
<name>A0ABQ2VC46_9PSEU</name>
<evidence type="ECO:0000313" key="2">
    <source>
        <dbReference type="Proteomes" id="UP000649573"/>
    </source>
</evidence>